<protein>
    <submittedName>
        <fullName evidence="2 4">Uncharacterized protein</fullName>
    </submittedName>
</protein>
<dbReference type="KEGG" id="dpa:109541965"/>
<evidence type="ECO:0000313" key="3">
    <source>
        <dbReference type="EMBL" id="ERL93345.1"/>
    </source>
</evidence>
<evidence type="ECO:0000313" key="4">
    <source>
        <dbReference type="EnsemblMetazoa" id="XP_019766538.1"/>
    </source>
</evidence>
<feature type="signal peptide" evidence="1">
    <location>
        <begin position="1"/>
        <end position="21"/>
    </location>
</feature>
<organism evidence="2">
    <name type="scientific">Dendroctonus ponderosae</name>
    <name type="common">Mountain pine beetle</name>
    <dbReference type="NCBI Taxonomy" id="77166"/>
    <lineage>
        <taxon>Eukaryota</taxon>
        <taxon>Metazoa</taxon>
        <taxon>Ecdysozoa</taxon>
        <taxon>Arthropoda</taxon>
        <taxon>Hexapoda</taxon>
        <taxon>Insecta</taxon>
        <taxon>Pterygota</taxon>
        <taxon>Neoptera</taxon>
        <taxon>Endopterygota</taxon>
        <taxon>Coleoptera</taxon>
        <taxon>Polyphaga</taxon>
        <taxon>Cucujiformia</taxon>
        <taxon>Curculionidae</taxon>
        <taxon>Scolytinae</taxon>
        <taxon>Dendroctonus</taxon>
    </lineage>
</organism>
<dbReference type="InterPro" id="IPR031734">
    <property type="entry name" value="MBF2"/>
</dbReference>
<name>N6T6X1_DENPD</name>
<dbReference type="PANTHER" id="PTHR37685:SF1">
    <property type="entry name" value="GEO11136P1-RELATED"/>
    <property type="match status" value="1"/>
</dbReference>
<evidence type="ECO:0000313" key="2">
    <source>
        <dbReference type="EMBL" id="ENN73438.1"/>
    </source>
</evidence>
<reference evidence="5 6" key="1">
    <citation type="journal article" date="2013" name="Genome Biol.">
        <title>Draft genome of the mountain pine beetle, Dendroctonus ponderosae Hopkins, a major forest pest.</title>
        <authorList>
            <person name="Keeling C.I."/>
            <person name="Yuen M.M."/>
            <person name="Liao N.Y."/>
            <person name="Docking T.R."/>
            <person name="Chan S.K."/>
            <person name="Taylor G.A."/>
            <person name="Palmquist D.L."/>
            <person name="Jackman S.D."/>
            <person name="Nguyen A."/>
            <person name="Li M."/>
            <person name="Henderson H."/>
            <person name="Janes J.K."/>
            <person name="Zhao Y."/>
            <person name="Pandoh P."/>
            <person name="Moore R."/>
            <person name="Sperling F.A."/>
            <person name="Huber D.P."/>
            <person name="Birol I."/>
            <person name="Jones S.J."/>
            <person name="Bohlmann J."/>
        </authorList>
    </citation>
    <scope>NUCLEOTIDE SEQUENCE</scope>
</reference>
<dbReference type="EnsemblMetazoa" id="XM_019910979.1">
    <property type="protein sequence ID" value="XP_019766538.1"/>
    <property type="gene ID" value="LOC109541965"/>
</dbReference>
<proteinExistence type="predicted"/>
<reference evidence="4" key="2">
    <citation type="submission" date="2024-08" db="UniProtKB">
        <authorList>
            <consortium name="EnsemblMetazoa"/>
        </authorList>
    </citation>
    <scope>IDENTIFICATION</scope>
</reference>
<sequence length="185" mass="21078">MKSASTFTVCFIATALCLVAAQQYVPIPIYIPTIVVNQTVPANQSQYNGTGYRPPGAYSPYPGNQFSNYTQYNRSSNSSYNGTLDGHLFAGQVQLYDRLLFNQVYVKEKRWWTYREKIIEYPSALPAGYTRHETISAIRIYNQFLDGNSARATILKGGTGYQYVKIRLESKYNKGFKYLVQIYGH</sequence>
<dbReference type="EMBL" id="KB632353">
    <property type="protein sequence ID" value="ERL93345.1"/>
    <property type="molecule type" value="Genomic_DNA"/>
</dbReference>
<dbReference type="OrthoDB" id="8192785at2759"/>
<dbReference type="OMA" id="IDDHNTS"/>
<dbReference type="Proteomes" id="UP000019118">
    <property type="component" value="Unassembled WGS sequence"/>
</dbReference>
<accession>N6T6X1</accession>
<dbReference type="AlphaFoldDB" id="N6T6X1"/>
<dbReference type="STRING" id="77166.N6T6X1"/>
<keyword evidence="5" id="KW-1185">Reference proteome</keyword>
<keyword evidence="1" id="KW-0732">Signal</keyword>
<evidence type="ECO:0000256" key="1">
    <source>
        <dbReference type="SAM" id="SignalP"/>
    </source>
</evidence>
<evidence type="ECO:0000313" key="6">
    <source>
        <dbReference type="Proteomes" id="UP000030742"/>
    </source>
</evidence>
<evidence type="ECO:0000313" key="5">
    <source>
        <dbReference type="Proteomes" id="UP000019118"/>
    </source>
</evidence>
<feature type="non-terminal residue" evidence="2">
    <location>
        <position position="1"/>
    </location>
</feature>
<dbReference type="Pfam" id="PF15868">
    <property type="entry name" value="MBF2"/>
    <property type="match status" value="1"/>
</dbReference>
<dbReference type="HOGENOM" id="CLU_1580544_0_0_1"/>
<gene>
    <name evidence="4" type="primary">109541965</name>
    <name evidence="3" type="ORF">D910_10637</name>
    <name evidence="2" type="ORF">YQE_010000</name>
</gene>
<dbReference type="EMBL" id="KB741165">
    <property type="protein sequence ID" value="ENN73438.1"/>
    <property type="molecule type" value="Genomic_DNA"/>
</dbReference>
<feature type="chain" id="PRO_5010971694" evidence="1">
    <location>
        <begin position="22"/>
        <end position="185"/>
    </location>
</feature>
<dbReference type="PANTHER" id="PTHR37685">
    <property type="entry name" value="GEO11136P1-RELATED"/>
    <property type="match status" value="1"/>
</dbReference>
<dbReference type="Proteomes" id="UP000030742">
    <property type="component" value="Unassembled WGS sequence"/>
</dbReference>